<dbReference type="NCBIfam" id="TIGR01391">
    <property type="entry name" value="dnaG"/>
    <property type="match status" value="1"/>
</dbReference>
<dbReference type="Pfam" id="PF13155">
    <property type="entry name" value="Toprim_2"/>
    <property type="match status" value="1"/>
</dbReference>
<dbReference type="GO" id="GO:0005737">
    <property type="term" value="C:cytoplasm"/>
    <property type="evidence" value="ECO:0007669"/>
    <property type="project" value="TreeGrafter"/>
</dbReference>
<evidence type="ECO:0000313" key="13">
    <source>
        <dbReference type="EMBL" id="XBT18832.1"/>
    </source>
</evidence>
<dbReference type="GO" id="GO:0000428">
    <property type="term" value="C:DNA-directed RNA polymerase complex"/>
    <property type="evidence" value="ECO:0007669"/>
    <property type="project" value="UniProtKB-KW"/>
</dbReference>
<evidence type="ECO:0000256" key="9">
    <source>
        <dbReference type="ARBA" id="ARBA00022842"/>
    </source>
</evidence>
<keyword evidence="3" id="KW-0808">Transferase</keyword>
<evidence type="ECO:0000256" key="6">
    <source>
        <dbReference type="ARBA" id="ARBA00022723"/>
    </source>
</evidence>
<dbReference type="CDD" id="cd03364">
    <property type="entry name" value="TOPRIM_DnaG_primases"/>
    <property type="match status" value="1"/>
</dbReference>
<dbReference type="Pfam" id="PF08275">
    <property type="entry name" value="DNAG_N"/>
    <property type="match status" value="1"/>
</dbReference>
<dbReference type="GO" id="GO:0003677">
    <property type="term" value="F:DNA binding"/>
    <property type="evidence" value="ECO:0007669"/>
    <property type="project" value="UniProtKB-KW"/>
</dbReference>
<accession>A0AAU7QSZ1</accession>
<keyword evidence="4" id="KW-0548">Nucleotidyltransferase</keyword>
<evidence type="ECO:0000256" key="7">
    <source>
        <dbReference type="ARBA" id="ARBA00022771"/>
    </source>
</evidence>
<keyword evidence="1" id="KW-0240">DNA-directed RNA polymerase</keyword>
<keyword evidence="2" id="KW-0639">Primosome</keyword>
<dbReference type="GO" id="GO:0006269">
    <property type="term" value="P:DNA replication, synthesis of primer"/>
    <property type="evidence" value="ECO:0007669"/>
    <property type="project" value="UniProtKB-KW"/>
</dbReference>
<evidence type="ECO:0000256" key="5">
    <source>
        <dbReference type="ARBA" id="ARBA00022705"/>
    </source>
</evidence>
<organism evidence="13">
    <name type="scientific">Candidatus Shikimatogenerans sp. AspAUS03</name>
    <dbReference type="NCBI Taxonomy" id="3158563"/>
    <lineage>
        <taxon>Bacteria</taxon>
        <taxon>Pseudomonadati</taxon>
        <taxon>Bacteroidota</taxon>
        <taxon>Flavobacteriia</taxon>
        <taxon>Flavobacteriales</taxon>
        <taxon>Candidatus Shikimatogenerans</taxon>
    </lineage>
</organism>
<reference evidence="13" key="1">
    <citation type="submission" date="2024-06" db="EMBL/GenBank/DDBJ databases">
        <title>Diversity, functionality, and evolutionary history of bacterial symbionts in false click beetles (Coleoptera, Throscidae).</title>
        <authorList>
            <person name="Wierz J.C."/>
            <person name="Malm H."/>
            <person name="Kaltenpoth M."/>
            <person name="Engl T."/>
        </authorList>
    </citation>
    <scope>NUCLEOTIDE SEQUENCE</scope>
    <source>
        <strain evidence="13">AspAUS03</strain>
    </source>
</reference>
<dbReference type="InterPro" id="IPR006171">
    <property type="entry name" value="TOPRIM_dom"/>
</dbReference>
<gene>
    <name evidence="13" type="primary">dnaG</name>
    <name evidence="13" type="ORF">ABPD24_00760</name>
</gene>
<name>A0AAU7QSZ1_9FLAO</name>
<dbReference type="PROSITE" id="PS50880">
    <property type="entry name" value="TOPRIM"/>
    <property type="match status" value="1"/>
</dbReference>
<evidence type="ECO:0000256" key="3">
    <source>
        <dbReference type="ARBA" id="ARBA00022679"/>
    </source>
</evidence>
<sequence>MFTKDQIDTIVNTINLKNFINKYIDLKKIGQNYRGFSPFNSEKNPSFMVSNKKKIWKDFSSGKGGNIITFIMEYKRISFIETIKYLIFKYNINITNNNYNYNYFNTKNYKINNELLNINNISNIYFKNNLKKNKKKYNYLINKRKINKKIIYKFELGSFNYNTIKLIKFLEKNINPNNKNLLFNNGFLLKKNNTILNLFINSIIFPIHNKLGYIIGFGAKKFNSNIKYINSYKNPLFEKNKILYGLYFSYKYIIKTKYCILTEGYMDLLSLYKKNIKNVVATLGINLSKYQLKQIKNLTKKIIIIYDGDKAGILGTKNIIKILLKNNFIIKVFLLKNNNDIDQYILLNKNKNIKKEIKTKSINFLYFLLKIYHYKKKKIYNKYYIIKKIIIFINYCKSYINKYLYLQKISKILNINIYILYKELINLNYKNKILLYNNTTYLKNNISDLNKNNFFLEKFILKFLLIYSIRYYIFNKNKKQYNYMKYFFLKQKLIFLNKKYNNIYKYIFNKKKCLYIIYNLKLIKHFIKNNFLYEYKIYYKKKFNSQIFNIYKKYKIHIINQKIKKIKSQKYNNNLTNKILKLIKKRINLQKIKNI</sequence>
<dbReference type="AlphaFoldDB" id="A0AAU7QSZ1"/>
<keyword evidence="6" id="KW-0479">Metal-binding</keyword>
<keyword evidence="8" id="KW-0862">Zinc</keyword>
<dbReference type="SMART" id="SM00400">
    <property type="entry name" value="ZnF_CHCC"/>
    <property type="match status" value="1"/>
</dbReference>
<dbReference type="GO" id="GO:1990077">
    <property type="term" value="C:primosome complex"/>
    <property type="evidence" value="ECO:0007669"/>
    <property type="project" value="UniProtKB-KW"/>
</dbReference>
<dbReference type="SMART" id="SM00493">
    <property type="entry name" value="TOPRIM"/>
    <property type="match status" value="1"/>
</dbReference>
<evidence type="ECO:0000256" key="1">
    <source>
        <dbReference type="ARBA" id="ARBA00022478"/>
    </source>
</evidence>
<dbReference type="InterPro" id="IPR002694">
    <property type="entry name" value="Znf_CHC2"/>
</dbReference>
<dbReference type="SUPFAM" id="SSF56731">
    <property type="entry name" value="DNA primase core"/>
    <property type="match status" value="1"/>
</dbReference>
<keyword evidence="7" id="KW-0863">Zinc-finger</keyword>
<feature type="domain" description="Toprim" evidence="12">
    <location>
        <begin position="257"/>
        <end position="338"/>
    </location>
</feature>
<dbReference type="PANTHER" id="PTHR30313:SF2">
    <property type="entry name" value="DNA PRIMASE"/>
    <property type="match status" value="1"/>
</dbReference>
<keyword evidence="11" id="KW-0804">Transcription</keyword>
<dbReference type="InterPro" id="IPR013264">
    <property type="entry name" value="DNAG_N"/>
</dbReference>
<dbReference type="SUPFAM" id="SSF57783">
    <property type="entry name" value="Zinc beta-ribbon"/>
    <property type="match status" value="1"/>
</dbReference>
<dbReference type="PANTHER" id="PTHR30313">
    <property type="entry name" value="DNA PRIMASE"/>
    <property type="match status" value="1"/>
</dbReference>
<dbReference type="Gene3D" id="3.90.980.10">
    <property type="entry name" value="DNA primase, catalytic core, N-terminal domain"/>
    <property type="match status" value="1"/>
</dbReference>
<keyword evidence="9" id="KW-0460">Magnesium</keyword>
<keyword evidence="5" id="KW-0235">DNA replication</keyword>
<evidence type="ECO:0000256" key="10">
    <source>
        <dbReference type="ARBA" id="ARBA00023125"/>
    </source>
</evidence>
<dbReference type="Gene3D" id="3.40.1360.10">
    <property type="match status" value="1"/>
</dbReference>
<dbReference type="Pfam" id="PF01807">
    <property type="entry name" value="Zn_ribbon_DnaG"/>
    <property type="match status" value="1"/>
</dbReference>
<evidence type="ECO:0000256" key="11">
    <source>
        <dbReference type="ARBA" id="ARBA00023163"/>
    </source>
</evidence>
<protein>
    <submittedName>
        <fullName evidence="13">DNA primase</fullName>
    </submittedName>
</protein>
<dbReference type="InterPro" id="IPR036977">
    <property type="entry name" value="DNA_primase_Znf_CHC2"/>
</dbReference>
<dbReference type="EMBL" id="CP157897">
    <property type="protein sequence ID" value="XBT18832.1"/>
    <property type="molecule type" value="Genomic_DNA"/>
</dbReference>
<keyword evidence="10" id="KW-0238">DNA-binding</keyword>
<dbReference type="InterPro" id="IPR037068">
    <property type="entry name" value="DNA_primase_core_N_sf"/>
</dbReference>
<dbReference type="GO" id="GO:0003899">
    <property type="term" value="F:DNA-directed RNA polymerase activity"/>
    <property type="evidence" value="ECO:0007669"/>
    <property type="project" value="InterPro"/>
</dbReference>
<evidence type="ECO:0000256" key="2">
    <source>
        <dbReference type="ARBA" id="ARBA00022515"/>
    </source>
</evidence>
<dbReference type="GO" id="GO:0008270">
    <property type="term" value="F:zinc ion binding"/>
    <property type="evidence" value="ECO:0007669"/>
    <property type="project" value="UniProtKB-KW"/>
</dbReference>
<evidence type="ECO:0000256" key="4">
    <source>
        <dbReference type="ARBA" id="ARBA00022695"/>
    </source>
</evidence>
<evidence type="ECO:0000259" key="12">
    <source>
        <dbReference type="PROSITE" id="PS50880"/>
    </source>
</evidence>
<dbReference type="InterPro" id="IPR050219">
    <property type="entry name" value="DnaG_primase"/>
</dbReference>
<dbReference type="InterPro" id="IPR034151">
    <property type="entry name" value="TOPRIM_DnaG_bac"/>
</dbReference>
<dbReference type="InterPro" id="IPR006295">
    <property type="entry name" value="DNA_primase_DnaG"/>
</dbReference>
<proteinExistence type="predicted"/>
<evidence type="ECO:0000256" key="8">
    <source>
        <dbReference type="ARBA" id="ARBA00022833"/>
    </source>
</evidence>
<dbReference type="Gene3D" id="3.90.580.10">
    <property type="entry name" value="Zinc finger, CHC2-type domain"/>
    <property type="match status" value="1"/>
</dbReference>